<dbReference type="Gene3D" id="1.25.40.10">
    <property type="entry name" value="Tetratricopeptide repeat domain"/>
    <property type="match status" value="3"/>
</dbReference>
<evidence type="ECO:0000256" key="2">
    <source>
        <dbReference type="PROSITE-ProRule" id="PRU00708"/>
    </source>
</evidence>
<feature type="repeat" description="PPR" evidence="2">
    <location>
        <begin position="193"/>
        <end position="227"/>
    </location>
</feature>
<evidence type="ECO:0000256" key="3">
    <source>
        <dbReference type="SAM" id="MobiDB-lite"/>
    </source>
</evidence>
<feature type="region of interest" description="Disordered" evidence="3">
    <location>
        <begin position="84"/>
        <end position="110"/>
    </location>
</feature>
<name>A0A1D1YAL7_9ARAE</name>
<dbReference type="InterPro" id="IPR011990">
    <property type="entry name" value="TPR-like_helical_dom_sf"/>
</dbReference>
<dbReference type="AlphaFoldDB" id="A0A1D1YAL7"/>
<protein>
    <submittedName>
        <fullName evidence="4">Pentatricopeptide repeat-containing protein At4g14190, chloroplastic</fullName>
    </submittedName>
</protein>
<gene>
    <name evidence="4" type="primary">At4g14190_0</name>
    <name evidence="4" type="ORF">g.26455</name>
</gene>
<dbReference type="Pfam" id="PF13812">
    <property type="entry name" value="PPR_3"/>
    <property type="match status" value="1"/>
</dbReference>
<dbReference type="InterPro" id="IPR002885">
    <property type="entry name" value="PPR_rpt"/>
</dbReference>
<dbReference type="PANTHER" id="PTHR47493:SF3">
    <property type="entry name" value="PENTACOTRIPEPTIDE-REPEAT REGION OF PRORP DOMAIN-CONTAINING PROTEIN"/>
    <property type="match status" value="1"/>
</dbReference>
<dbReference type="PROSITE" id="PS51375">
    <property type="entry name" value="PPR"/>
    <property type="match status" value="2"/>
</dbReference>
<feature type="non-terminal residue" evidence="4">
    <location>
        <position position="1"/>
    </location>
</feature>
<dbReference type="NCBIfam" id="TIGR00756">
    <property type="entry name" value="PPR"/>
    <property type="match status" value="3"/>
</dbReference>
<evidence type="ECO:0000256" key="1">
    <source>
        <dbReference type="ARBA" id="ARBA00022737"/>
    </source>
</evidence>
<dbReference type="EMBL" id="GDJX01016254">
    <property type="protein sequence ID" value="JAT51682.1"/>
    <property type="molecule type" value="Transcribed_RNA"/>
</dbReference>
<proteinExistence type="predicted"/>
<feature type="repeat" description="PPR" evidence="2">
    <location>
        <begin position="228"/>
        <end position="262"/>
    </location>
</feature>
<dbReference type="PANTHER" id="PTHR47493">
    <property type="entry name" value="OS08G0520200 PROTEIN"/>
    <property type="match status" value="1"/>
</dbReference>
<accession>A0A1D1YAL7</accession>
<reference evidence="4" key="1">
    <citation type="submission" date="2015-07" db="EMBL/GenBank/DDBJ databases">
        <title>Transcriptome Assembly of Anthurium amnicola.</title>
        <authorList>
            <person name="Suzuki J."/>
        </authorList>
    </citation>
    <scope>NUCLEOTIDE SEQUENCE</scope>
</reference>
<evidence type="ECO:0000313" key="4">
    <source>
        <dbReference type="EMBL" id="JAT51682.1"/>
    </source>
</evidence>
<sequence length="561" mass="62392">PACRFPLFHHNPPTEGGMKNAAVAAAAPAALPLKPPNGGRRFHPKPTFASWTTSTASPRTPYPSLLPFPTSTTSLSLPAAAAAARTPRRTCRQLPTRQNPLPSGDSAATQEQEQLLHKTLLVENLHQARKLRDLLGKLSRRGCCPLRLLEEDGGDWNGDEFWAVVNFLKETGRAGDARQVFDAWTRREPSRATDANYSRIVRLLCEVGSMEEAASILQAMVDSGLKPSLPVYNSVVHGYAMGGDFQGARDAIGRMREMGLPLAPERYHGLIRAYGERAMYDQMSKCVKGMVSEGCSPNEVTYNMLIVEYARGGLLERLEGTYRTLLSKRMNLLPSTIVVMLETYAEFGVLAKMEKLYRRSLSSKAYLKESLIRKLALVYIENYRFVRLEEFGNEIASRTGRTDLVWCLLLLSSALLLSCKGMESIVREMEVANVSPHITFTNILALAHIKMKDFRDLGSLLAQIGTSGVKPDLVTVGILFDACSSGFDGARTLDVWRRNRFLELTVEMNTDPLVIAAFGKGSFLRSCEELFSTLEPKSRERKSWTYVDLIRLVFSNSKQKA</sequence>
<feature type="compositionally biased region" description="Polar residues" evidence="3">
    <location>
        <begin position="93"/>
        <end position="110"/>
    </location>
</feature>
<organism evidence="4">
    <name type="scientific">Anthurium amnicola</name>
    <dbReference type="NCBI Taxonomy" id="1678845"/>
    <lineage>
        <taxon>Eukaryota</taxon>
        <taxon>Viridiplantae</taxon>
        <taxon>Streptophyta</taxon>
        <taxon>Embryophyta</taxon>
        <taxon>Tracheophyta</taxon>
        <taxon>Spermatophyta</taxon>
        <taxon>Magnoliopsida</taxon>
        <taxon>Liliopsida</taxon>
        <taxon>Araceae</taxon>
        <taxon>Pothoideae</taxon>
        <taxon>Potheae</taxon>
        <taxon>Anthurium</taxon>
    </lineage>
</organism>
<keyword evidence="1" id="KW-0677">Repeat</keyword>